<sequence length="299" mass="34156">MFDEFLSEIVRVAGKLSDKTFSFVHASKELEKYVNDIDDIKPIVAAIGVIPESIVHDSTEEKLFAKASDAVLSRAFIELGLKSVVLAERGNAADVVAKSKYHDYSLVGDAKAFRMSRTAKNQKDFKVESLDGWRVDNNYAVLASPYFQYPKKESQIYKQAVDRNVLLFTWEHILLMLENEIKETPDFSLETIWNWSSGYAGTVSVANSNKNFIREFNEFFLGVLHLSMDQFKDLLINDIALLKQRSDSEKHFWQGKIQEIRSMTREEAITELLIEKKIGSKIMTIDKYIGGLNADRYTV</sequence>
<dbReference type="RefSeq" id="WP_168850607.1">
    <property type="nucleotide sequence ID" value="NZ_JAAVSD010000058.1"/>
</dbReference>
<accession>A0ABX1LA79</accession>
<dbReference type="EMBL" id="JAAVSD010000058">
    <property type="protein sequence ID" value="NLR30787.1"/>
    <property type="molecule type" value="Genomic_DNA"/>
</dbReference>
<dbReference type="Gene3D" id="3.40.91.70">
    <property type="entry name" value="Type II restriction endonuclease, HindIII"/>
    <property type="match status" value="1"/>
</dbReference>
<dbReference type="InterPro" id="IPR038373">
    <property type="entry name" value="Restrct_endonuc_II_HindIII_sf"/>
</dbReference>
<organism evidence="1 2">
    <name type="scientific">Levilactobacillus tujiorum</name>
    <dbReference type="NCBI Taxonomy" id="2912243"/>
    <lineage>
        <taxon>Bacteria</taxon>
        <taxon>Bacillati</taxon>
        <taxon>Bacillota</taxon>
        <taxon>Bacilli</taxon>
        <taxon>Lactobacillales</taxon>
        <taxon>Lactobacillaceae</taxon>
        <taxon>Levilactobacillus</taxon>
    </lineage>
</organism>
<keyword evidence="2" id="KW-1185">Reference proteome</keyword>
<dbReference type="GO" id="GO:0004519">
    <property type="term" value="F:endonuclease activity"/>
    <property type="evidence" value="ECO:0007669"/>
    <property type="project" value="UniProtKB-KW"/>
</dbReference>
<keyword evidence="1" id="KW-0540">Nuclease</keyword>
<keyword evidence="1" id="KW-0255">Endonuclease</keyword>
<name>A0ABX1LA79_9LACO</name>
<dbReference type="Pfam" id="PF09518">
    <property type="entry name" value="RE_HindIII"/>
    <property type="match status" value="1"/>
</dbReference>
<dbReference type="Proteomes" id="UP000707477">
    <property type="component" value="Unassembled WGS sequence"/>
</dbReference>
<protein>
    <submittedName>
        <fullName evidence="1">HindIII family type II restriction endonuclease</fullName>
    </submittedName>
</protein>
<dbReference type="InterPro" id="IPR019043">
    <property type="entry name" value="Restrct_endonuc_II_HindIII"/>
</dbReference>
<gene>
    <name evidence="1" type="ORF">HEQ44_11555</name>
</gene>
<reference evidence="1 2" key="1">
    <citation type="submission" date="2020-03" db="EMBL/GenBank/DDBJ databases">
        <authorList>
            <person name="Zhang Z."/>
            <person name="Guo Z."/>
            <person name="Hou Q."/>
            <person name="Shen X."/>
        </authorList>
    </citation>
    <scope>NUCLEOTIDE SEQUENCE [LARGE SCALE GENOMIC DNA]</scope>
    <source>
        <strain evidence="1 2">HBUAS51329</strain>
    </source>
</reference>
<evidence type="ECO:0000313" key="1">
    <source>
        <dbReference type="EMBL" id="NLR30787.1"/>
    </source>
</evidence>
<proteinExistence type="predicted"/>
<keyword evidence="1" id="KW-0378">Hydrolase</keyword>
<comment type="caution">
    <text evidence="1">The sequence shown here is derived from an EMBL/GenBank/DDBJ whole genome shotgun (WGS) entry which is preliminary data.</text>
</comment>
<evidence type="ECO:0000313" key="2">
    <source>
        <dbReference type="Proteomes" id="UP000707477"/>
    </source>
</evidence>
<dbReference type="Gene3D" id="6.10.250.1510">
    <property type="match status" value="1"/>
</dbReference>